<dbReference type="GO" id="GO:0016020">
    <property type="term" value="C:membrane"/>
    <property type="evidence" value="ECO:0007669"/>
    <property type="project" value="UniProtKB-SubCell"/>
</dbReference>
<keyword evidence="4 5" id="KW-0472">Membrane</keyword>
<dbReference type="RefSeq" id="WP_026949739.1">
    <property type="nucleotide sequence ID" value="NZ_CBDDTQ010000005.1"/>
</dbReference>
<sequence>MNLADGIILFIIAVSALISLRRGFTREAFSLLTWVAAFVVARLFSPALDALLVDQIETPSLRLAVAFGVLFVLTLVIGALINHLLGELVRVTGLSGTDRLLGMVFGAIRGVLLVVVLVALGRQLFIEDPWWQASVLVPHFVMLENWTRQVAGDLLTYLINISASSS</sequence>
<dbReference type="GeneID" id="94687166"/>
<evidence type="ECO:0000256" key="2">
    <source>
        <dbReference type="ARBA" id="ARBA00022692"/>
    </source>
</evidence>
<reference evidence="6" key="1">
    <citation type="submission" date="2022-01" db="EMBL/GenBank/DDBJ databases">
        <authorList>
            <person name="Karlyshev A.V."/>
            <person name="Jaspars M."/>
        </authorList>
    </citation>
    <scope>NUCLEOTIDE SEQUENCE</scope>
    <source>
        <strain evidence="6">AGSA3-2</strain>
    </source>
</reference>
<organism evidence="6 7">
    <name type="scientific">Alloalcanivorax xenomutans</name>
    <dbReference type="NCBI Taxonomy" id="1094342"/>
    <lineage>
        <taxon>Bacteria</taxon>
        <taxon>Pseudomonadati</taxon>
        <taxon>Pseudomonadota</taxon>
        <taxon>Gammaproteobacteria</taxon>
        <taxon>Oceanospirillales</taxon>
        <taxon>Alcanivoracaceae</taxon>
        <taxon>Alloalcanivorax</taxon>
    </lineage>
</organism>
<comment type="subcellular location">
    <subcellularLocation>
        <location evidence="1">Membrane</location>
        <topology evidence="1">Multi-pass membrane protein</topology>
    </subcellularLocation>
</comment>
<dbReference type="Proteomes" id="UP001107961">
    <property type="component" value="Unassembled WGS sequence"/>
</dbReference>
<dbReference type="EMBL" id="JAJVKT010000007">
    <property type="protein sequence ID" value="MCE7508511.1"/>
    <property type="molecule type" value="Genomic_DNA"/>
</dbReference>
<dbReference type="PANTHER" id="PTHR36926">
    <property type="entry name" value="COLICIN V PRODUCTION PROTEIN"/>
    <property type="match status" value="1"/>
</dbReference>
<dbReference type="AlphaFoldDB" id="A0A9Q3W3B9"/>
<dbReference type="Pfam" id="PF02674">
    <property type="entry name" value="Colicin_V"/>
    <property type="match status" value="1"/>
</dbReference>
<evidence type="ECO:0000313" key="7">
    <source>
        <dbReference type="Proteomes" id="UP001107961"/>
    </source>
</evidence>
<dbReference type="PANTHER" id="PTHR36926:SF1">
    <property type="entry name" value="COLICIN V PRODUCTION PROTEIN"/>
    <property type="match status" value="1"/>
</dbReference>
<evidence type="ECO:0000256" key="5">
    <source>
        <dbReference type="SAM" id="Phobius"/>
    </source>
</evidence>
<keyword evidence="2 5" id="KW-0812">Transmembrane</keyword>
<dbReference type="InterPro" id="IPR003825">
    <property type="entry name" value="Colicin-V_CvpA"/>
</dbReference>
<name>A0A9Q3W3B9_9GAMM</name>
<evidence type="ECO:0000256" key="1">
    <source>
        <dbReference type="ARBA" id="ARBA00004141"/>
    </source>
</evidence>
<comment type="caution">
    <text evidence="6">The sequence shown here is derived from an EMBL/GenBank/DDBJ whole genome shotgun (WGS) entry which is preliminary data.</text>
</comment>
<dbReference type="GO" id="GO:0009403">
    <property type="term" value="P:toxin biosynthetic process"/>
    <property type="evidence" value="ECO:0007669"/>
    <property type="project" value="InterPro"/>
</dbReference>
<protein>
    <submittedName>
        <fullName evidence="6">CvpA family protein</fullName>
    </submittedName>
</protein>
<dbReference type="InterPro" id="IPR052719">
    <property type="entry name" value="CvpA-like"/>
</dbReference>
<feature type="transmembrane region" description="Helical" evidence="5">
    <location>
        <begin position="31"/>
        <end position="52"/>
    </location>
</feature>
<keyword evidence="7" id="KW-1185">Reference proteome</keyword>
<proteinExistence type="predicted"/>
<keyword evidence="3 5" id="KW-1133">Transmembrane helix</keyword>
<feature type="transmembrane region" description="Helical" evidence="5">
    <location>
        <begin position="100"/>
        <end position="120"/>
    </location>
</feature>
<evidence type="ECO:0000256" key="4">
    <source>
        <dbReference type="ARBA" id="ARBA00023136"/>
    </source>
</evidence>
<evidence type="ECO:0000313" key="6">
    <source>
        <dbReference type="EMBL" id="MCE7508511.1"/>
    </source>
</evidence>
<evidence type="ECO:0000256" key="3">
    <source>
        <dbReference type="ARBA" id="ARBA00022989"/>
    </source>
</evidence>
<dbReference type="KEGG" id="axe:P40_12755"/>
<accession>A0A9Q3W3B9</accession>
<gene>
    <name evidence="6" type="ORF">LZG35_07655</name>
</gene>
<feature type="transmembrane region" description="Helical" evidence="5">
    <location>
        <begin position="64"/>
        <end position="85"/>
    </location>
</feature>